<evidence type="ECO:0000313" key="2">
    <source>
        <dbReference type="Proteomes" id="UP001224890"/>
    </source>
</evidence>
<keyword evidence="2" id="KW-1185">Reference proteome</keyword>
<gene>
    <name evidence="1" type="ORF">BDP55DRAFT_712154</name>
</gene>
<evidence type="ECO:0000313" key="1">
    <source>
        <dbReference type="EMBL" id="KAK1689738.1"/>
    </source>
</evidence>
<dbReference type="AlphaFoldDB" id="A0AAJ0ATX2"/>
<dbReference type="GeneID" id="85462725"/>
<protein>
    <submittedName>
        <fullName evidence="1">Uncharacterized protein</fullName>
    </submittedName>
</protein>
<sequence length="330" mass="37270">MSFDFRVKPPSVTFFTAETFSVRLRRWKHYIPELAESSFYSTWECIDVPPPVPEASYVAELTRLNAKIAVARPRHDVAGHLNELLDLIRQLDVKDSQANPSNSAPTKMISGQVLPPEEAQKAAEQCLLLWLQLNQFDNSAIVDKVFFKNMSHACRVLRDTSRVPYEHLYKLVSLMAMKSSAANYAPMTVADFAEIMRKTYHEELLIFNEYPKQQTTPLNGDSDAVLLSTYSSKKKGIETNEVIVSSFTPYILSEPDVKMIPNPNFDEEASMDTDVALLELLFLGLTGSESLTVDSTRAPLTMRYSVAPMGQYDLRTSLNRSNITNTEEPR</sequence>
<comment type="caution">
    <text evidence="1">The sequence shown here is derived from an EMBL/GenBank/DDBJ whole genome shotgun (WGS) entry which is preliminary data.</text>
</comment>
<reference evidence="1" key="1">
    <citation type="submission" date="2021-06" db="EMBL/GenBank/DDBJ databases">
        <title>Comparative genomics, transcriptomics and evolutionary studies reveal genomic signatures of adaptation to plant cell wall in hemibiotrophic fungi.</title>
        <authorList>
            <consortium name="DOE Joint Genome Institute"/>
            <person name="Baroncelli R."/>
            <person name="Diaz J.F."/>
            <person name="Benocci T."/>
            <person name="Peng M."/>
            <person name="Battaglia E."/>
            <person name="Haridas S."/>
            <person name="Andreopoulos W."/>
            <person name="Labutti K."/>
            <person name="Pangilinan J."/>
            <person name="Floch G.L."/>
            <person name="Makela M.R."/>
            <person name="Henrissat B."/>
            <person name="Grigoriev I.V."/>
            <person name="Crouch J.A."/>
            <person name="De Vries R.P."/>
            <person name="Sukno S.A."/>
            <person name="Thon M.R."/>
        </authorList>
    </citation>
    <scope>NUCLEOTIDE SEQUENCE</scope>
    <source>
        <strain evidence="1">CBS 193.32</strain>
    </source>
</reference>
<dbReference type="RefSeq" id="XP_060433433.1">
    <property type="nucleotide sequence ID" value="XM_060578199.1"/>
</dbReference>
<proteinExistence type="predicted"/>
<accession>A0AAJ0ATX2</accession>
<dbReference type="Proteomes" id="UP001224890">
    <property type="component" value="Unassembled WGS sequence"/>
</dbReference>
<dbReference type="EMBL" id="JAHMHR010000007">
    <property type="protein sequence ID" value="KAK1689738.1"/>
    <property type="molecule type" value="Genomic_DNA"/>
</dbReference>
<name>A0AAJ0ATX2_9PEZI</name>
<organism evidence="1 2">
    <name type="scientific">Colletotrichum godetiae</name>
    <dbReference type="NCBI Taxonomy" id="1209918"/>
    <lineage>
        <taxon>Eukaryota</taxon>
        <taxon>Fungi</taxon>
        <taxon>Dikarya</taxon>
        <taxon>Ascomycota</taxon>
        <taxon>Pezizomycotina</taxon>
        <taxon>Sordariomycetes</taxon>
        <taxon>Hypocreomycetidae</taxon>
        <taxon>Glomerellales</taxon>
        <taxon>Glomerellaceae</taxon>
        <taxon>Colletotrichum</taxon>
        <taxon>Colletotrichum acutatum species complex</taxon>
    </lineage>
</organism>